<dbReference type="NCBIfam" id="TIGR01552">
    <property type="entry name" value="phd_fam"/>
    <property type="match status" value="1"/>
</dbReference>
<dbReference type="EMBL" id="BEWI01000031">
    <property type="protein sequence ID" value="GAY20633.1"/>
    <property type="molecule type" value="Genomic_DNA"/>
</dbReference>
<gene>
    <name evidence="2" type="ORF">SFOMI_1163</name>
</gene>
<evidence type="ECO:0000256" key="1">
    <source>
        <dbReference type="SAM" id="MobiDB-lite"/>
    </source>
</evidence>
<organism evidence="2 3">
    <name type="scientific">Sphingobium fuliginis (strain ATCC 27551)</name>
    <dbReference type="NCBI Taxonomy" id="336203"/>
    <lineage>
        <taxon>Bacteria</taxon>
        <taxon>Pseudomonadati</taxon>
        <taxon>Pseudomonadota</taxon>
        <taxon>Alphaproteobacteria</taxon>
        <taxon>Sphingomonadales</taxon>
        <taxon>Sphingomonadaceae</taxon>
        <taxon>Sphingobium</taxon>
    </lineage>
</organism>
<sequence>MPADRTPAPTRTEKVALTDFQNDPGPYLDRGRRAPVTITKYGHPDLTIDDAAYFERIERFTAGQILAILDLQTVLAADMTAEHAALFQATRPTAQERASDRWNDDAAP</sequence>
<proteinExistence type="predicted"/>
<accession>A0A292ZCS2</accession>
<name>A0A292ZCS2_SPHSA</name>
<protein>
    <submittedName>
        <fullName evidence="2">Uncharacterized protein</fullName>
    </submittedName>
</protein>
<dbReference type="Proteomes" id="UP000221538">
    <property type="component" value="Unassembled WGS sequence"/>
</dbReference>
<reference evidence="2 3" key="1">
    <citation type="journal article" date="2013" name="Biodegradation">
        <title>Occurrence of 4-tert-butylphenol (4-t-BP) biodegradation in an aquatic sample caused by the presence of Spirodela polyrrhiza and isolation of a 4-t-BP-utilizing bacterium.</title>
        <authorList>
            <person name="Ogata Y."/>
            <person name="Toyama T."/>
            <person name="Yu N."/>
            <person name="Wang X."/>
            <person name="Sei K."/>
            <person name="Ike M."/>
        </authorList>
    </citation>
    <scope>NUCLEOTIDE SEQUENCE [LARGE SCALE GENOMIC DNA]</scope>
    <source>
        <strain evidence="2 3">OMI</strain>
    </source>
</reference>
<reference evidence="2 3" key="2">
    <citation type="journal article" date="2013" name="Environ. Sci. Technol.">
        <title>The 4-tert-butylphenol-utilizing bacterium Sphingobium fuliginis OMI can degrade bisphenols via phenolic ring hydroxylation and meta-cleavage pathway.</title>
        <authorList>
            <person name="Ogata Y."/>
            <person name="Goda S."/>
            <person name="Toyama T."/>
            <person name="Sei K."/>
            <person name="Ike M."/>
        </authorList>
    </citation>
    <scope>NUCLEOTIDE SEQUENCE [LARGE SCALE GENOMIC DNA]</scope>
    <source>
        <strain evidence="2 3">OMI</strain>
    </source>
</reference>
<feature type="region of interest" description="Disordered" evidence="1">
    <location>
        <begin position="89"/>
        <end position="108"/>
    </location>
</feature>
<evidence type="ECO:0000313" key="2">
    <source>
        <dbReference type="EMBL" id="GAY20633.1"/>
    </source>
</evidence>
<dbReference type="AlphaFoldDB" id="A0A292ZCS2"/>
<comment type="caution">
    <text evidence="2">The sequence shown here is derived from an EMBL/GenBank/DDBJ whole genome shotgun (WGS) entry which is preliminary data.</text>
</comment>
<dbReference type="RefSeq" id="WP_099185627.1">
    <property type="nucleotide sequence ID" value="NZ_BEWI01000031.1"/>
</dbReference>
<evidence type="ECO:0000313" key="3">
    <source>
        <dbReference type="Proteomes" id="UP000221538"/>
    </source>
</evidence>
<feature type="compositionally biased region" description="Basic and acidic residues" evidence="1">
    <location>
        <begin position="97"/>
        <end position="108"/>
    </location>
</feature>